<feature type="region of interest" description="Disordered" evidence="7">
    <location>
        <begin position="30"/>
        <end position="54"/>
    </location>
</feature>
<keyword evidence="5" id="KW-0804">Transcription</keyword>
<evidence type="ECO:0000313" key="10">
    <source>
        <dbReference type="Proteomes" id="UP001448207"/>
    </source>
</evidence>
<protein>
    <recommendedName>
        <fullName evidence="8">Xylanolytic transcriptional activator regulatory domain-containing protein</fullName>
    </recommendedName>
</protein>
<dbReference type="InterPro" id="IPR051615">
    <property type="entry name" value="Transcr_Regulatory_Elem"/>
</dbReference>
<feature type="non-terminal residue" evidence="9">
    <location>
        <position position="430"/>
    </location>
</feature>
<evidence type="ECO:0000256" key="4">
    <source>
        <dbReference type="ARBA" id="ARBA00023125"/>
    </source>
</evidence>
<proteinExistence type="predicted"/>
<comment type="caution">
    <text evidence="9">The sequence shown here is derived from an EMBL/GenBank/DDBJ whole genome shotgun (WGS) entry which is preliminary data.</text>
</comment>
<dbReference type="Proteomes" id="UP001448207">
    <property type="component" value="Unassembled WGS sequence"/>
</dbReference>
<accession>A0ABR3AZI1</accession>
<sequence>METAKNKVIRYHGSSSGYYIVGNILSGQQTNKQDETATTATKKLPSHKHKHKHTQVPLLPTYNGTYRLRKLNKFDEDMVFIRDATEAEHACQREVDKQDTIDDLVPRSVLRALAQMDDDPLFKNAGMERDVIFSTLLEKSAKLVRKEYLVPRIANIQALILLCAHPTYSGNTHRCWIMAGMAVRMAQDLGLHRTFSSTKISEEMDYVLFVNFVKLSGILGEVLRRIYSPKAKSVGYKTASMEQTAYSLQRMLNEWFDQLPEQYRITCEDLEGIKKQKYSNNINGGNGAGNYHYSGPKNLYDGGCITACYCAVVILLHRPFIALENSDGAKAQVYAEAMQRCTKMAKITIDIARVLPSIAITRFGWNFAAYSIYQAVLIHIYNCMSNDPKVESLACEYIRISMEECVGPLTRDIPYGPPIISLLTKLMSIV</sequence>
<keyword evidence="2" id="KW-0862">Zinc</keyword>
<gene>
    <name evidence="9" type="ORF">J3Q64DRAFT_1640524</name>
</gene>
<dbReference type="PANTHER" id="PTHR31313">
    <property type="entry name" value="TY1 ENHANCER ACTIVATOR"/>
    <property type="match status" value="1"/>
</dbReference>
<evidence type="ECO:0000256" key="3">
    <source>
        <dbReference type="ARBA" id="ARBA00023015"/>
    </source>
</evidence>
<evidence type="ECO:0000313" key="9">
    <source>
        <dbReference type="EMBL" id="KAL0085623.1"/>
    </source>
</evidence>
<evidence type="ECO:0000256" key="5">
    <source>
        <dbReference type="ARBA" id="ARBA00023163"/>
    </source>
</evidence>
<reference evidence="9 10" key="1">
    <citation type="submission" date="2024-04" db="EMBL/GenBank/DDBJ databases">
        <title>Symmetric and asymmetric DNA N6-adenine methylation regulates different biological responses in Mucorales.</title>
        <authorList>
            <consortium name="Lawrence Berkeley National Laboratory"/>
            <person name="Lax C."/>
            <person name="Mondo S.J."/>
            <person name="Osorio-Concepcion M."/>
            <person name="Muszewska A."/>
            <person name="Corrochano-Luque M."/>
            <person name="Gutierrez G."/>
            <person name="Riley R."/>
            <person name="Lipzen A."/>
            <person name="Guo J."/>
            <person name="Hundley H."/>
            <person name="Amirebrahimi M."/>
            <person name="Ng V."/>
            <person name="Lorenzo-Gutierrez D."/>
            <person name="Binder U."/>
            <person name="Yang J."/>
            <person name="Song Y."/>
            <person name="Canovas D."/>
            <person name="Navarro E."/>
            <person name="Freitag M."/>
            <person name="Gabaldon T."/>
            <person name="Grigoriev I.V."/>
            <person name="Corrochano L.M."/>
            <person name="Nicolas F.E."/>
            <person name="Garre V."/>
        </authorList>
    </citation>
    <scope>NUCLEOTIDE SEQUENCE [LARGE SCALE GENOMIC DNA]</scope>
    <source>
        <strain evidence="9 10">L51</strain>
    </source>
</reference>
<feature type="compositionally biased region" description="Basic residues" evidence="7">
    <location>
        <begin position="44"/>
        <end position="54"/>
    </location>
</feature>
<dbReference type="Pfam" id="PF04082">
    <property type="entry name" value="Fungal_trans"/>
    <property type="match status" value="1"/>
</dbReference>
<feature type="domain" description="Xylanolytic transcriptional activator regulatory" evidence="8">
    <location>
        <begin position="145"/>
        <end position="199"/>
    </location>
</feature>
<dbReference type="InterPro" id="IPR007219">
    <property type="entry name" value="XnlR_reg_dom"/>
</dbReference>
<keyword evidence="4" id="KW-0238">DNA-binding</keyword>
<keyword evidence="6" id="KW-0539">Nucleus</keyword>
<dbReference type="EMBL" id="JBCLYO010000010">
    <property type="protein sequence ID" value="KAL0085623.1"/>
    <property type="molecule type" value="Genomic_DNA"/>
</dbReference>
<evidence type="ECO:0000256" key="2">
    <source>
        <dbReference type="ARBA" id="ARBA00022833"/>
    </source>
</evidence>
<dbReference type="CDD" id="cd12148">
    <property type="entry name" value="fungal_TF_MHR"/>
    <property type="match status" value="1"/>
</dbReference>
<keyword evidence="10" id="KW-1185">Reference proteome</keyword>
<organism evidence="9 10">
    <name type="scientific">Phycomyces blakesleeanus</name>
    <dbReference type="NCBI Taxonomy" id="4837"/>
    <lineage>
        <taxon>Eukaryota</taxon>
        <taxon>Fungi</taxon>
        <taxon>Fungi incertae sedis</taxon>
        <taxon>Mucoromycota</taxon>
        <taxon>Mucoromycotina</taxon>
        <taxon>Mucoromycetes</taxon>
        <taxon>Mucorales</taxon>
        <taxon>Phycomycetaceae</taxon>
        <taxon>Phycomyces</taxon>
    </lineage>
</organism>
<dbReference type="PANTHER" id="PTHR31313:SF81">
    <property type="entry name" value="TY1 ENHANCER ACTIVATOR"/>
    <property type="match status" value="1"/>
</dbReference>
<keyword evidence="3" id="KW-0805">Transcription regulation</keyword>
<name>A0ABR3AZI1_PHYBL</name>
<evidence type="ECO:0000256" key="6">
    <source>
        <dbReference type="ARBA" id="ARBA00023242"/>
    </source>
</evidence>
<keyword evidence="1" id="KW-0479">Metal-binding</keyword>
<evidence type="ECO:0000256" key="1">
    <source>
        <dbReference type="ARBA" id="ARBA00022723"/>
    </source>
</evidence>
<feature type="compositionally biased region" description="Polar residues" evidence="7">
    <location>
        <begin position="30"/>
        <end position="41"/>
    </location>
</feature>
<evidence type="ECO:0000259" key="8">
    <source>
        <dbReference type="Pfam" id="PF04082"/>
    </source>
</evidence>
<evidence type="ECO:0000256" key="7">
    <source>
        <dbReference type="SAM" id="MobiDB-lite"/>
    </source>
</evidence>